<accession>A0ABP7EA04</accession>
<evidence type="ECO:0000256" key="7">
    <source>
        <dbReference type="ARBA" id="ARBA00022679"/>
    </source>
</evidence>
<keyword evidence="6" id="KW-0321">Glycogen metabolism</keyword>
<keyword evidence="7" id="KW-0808">Transferase</keyword>
<evidence type="ECO:0000256" key="8">
    <source>
        <dbReference type="ARBA" id="ARBA00022741"/>
    </source>
</evidence>
<keyword evidence="9" id="KW-0418">Kinase</keyword>
<evidence type="ECO:0000256" key="14">
    <source>
        <dbReference type="ARBA" id="ARBA00049067"/>
    </source>
</evidence>
<dbReference type="InterPro" id="IPR040999">
    <property type="entry name" value="Mak_N_cap"/>
</dbReference>
<dbReference type="EC" id="2.7.1.175" evidence="4"/>
<dbReference type="Pfam" id="PF18085">
    <property type="entry name" value="Mak_N_cap"/>
    <property type="match status" value="1"/>
</dbReference>
<reference evidence="18" key="1">
    <citation type="journal article" date="2019" name="Int. J. Syst. Evol. Microbiol.">
        <title>The Global Catalogue of Microorganisms (GCM) 10K type strain sequencing project: providing services to taxonomists for standard genome sequencing and annotation.</title>
        <authorList>
            <consortium name="The Broad Institute Genomics Platform"/>
            <consortium name="The Broad Institute Genome Sequencing Center for Infectious Disease"/>
            <person name="Wu L."/>
            <person name="Ma J."/>
        </authorList>
    </citation>
    <scope>NUCLEOTIDE SEQUENCE [LARGE SCALE GENOMIC DNA]</scope>
    <source>
        <strain evidence="18">JCM 16548</strain>
    </source>
</reference>
<dbReference type="InterPro" id="IPR002575">
    <property type="entry name" value="Aminoglycoside_PTrfase"/>
</dbReference>
<dbReference type="RefSeq" id="WP_344814049.1">
    <property type="nucleotide sequence ID" value="NZ_BAAAYX010000020.1"/>
</dbReference>
<evidence type="ECO:0000256" key="1">
    <source>
        <dbReference type="ARBA" id="ARBA00004964"/>
    </source>
</evidence>
<comment type="catalytic activity">
    <reaction evidence="14">
        <text>D-maltose + ATP = alpha-maltose 1-phosphate + ADP + H(+)</text>
        <dbReference type="Rhea" id="RHEA:31915"/>
        <dbReference type="ChEBI" id="CHEBI:15378"/>
        <dbReference type="ChEBI" id="CHEBI:17306"/>
        <dbReference type="ChEBI" id="CHEBI:30616"/>
        <dbReference type="ChEBI" id="CHEBI:63576"/>
        <dbReference type="ChEBI" id="CHEBI:456216"/>
        <dbReference type="EC" id="2.7.1.175"/>
    </reaction>
</comment>
<evidence type="ECO:0000259" key="16">
    <source>
        <dbReference type="Pfam" id="PF18085"/>
    </source>
</evidence>
<feature type="domain" description="Maltokinase N-terminal cap" evidence="16">
    <location>
        <begin position="13"/>
        <end position="113"/>
    </location>
</feature>
<comment type="pathway">
    <text evidence="1">Glycan biosynthesis; glycogen biosynthesis.</text>
</comment>
<protein>
    <recommendedName>
        <fullName evidence="5">Maltokinase</fullName>
        <ecNumber evidence="4">2.7.1.175</ecNumber>
    </recommendedName>
    <alternativeName>
        <fullName evidence="13">Maltose-1-phosphate synthase</fullName>
    </alternativeName>
</protein>
<evidence type="ECO:0000256" key="12">
    <source>
        <dbReference type="ARBA" id="ARBA00023277"/>
    </source>
</evidence>
<keyword evidence="8" id="KW-0547">Nucleotide-binding</keyword>
<keyword evidence="10" id="KW-0067">ATP-binding</keyword>
<dbReference type="Proteomes" id="UP001500051">
    <property type="component" value="Unassembled WGS sequence"/>
</dbReference>
<evidence type="ECO:0000259" key="15">
    <source>
        <dbReference type="Pfam" id="PF01636"/>
    </source>
</evidence>
<comment type="subunit">
    <text evidence="3">Monomer.</text>
</comment>
<gene>
    <name evidence="17" type="ORF">GCM10022204_38170</name>
</gene>
<evidence type="ECO:0000256" key="9">
    <source>
        <dbReference type="ARBA" id="ARBA00022777"/>
    </source>
</evidence>
<proteinExistence type="inferred from homology"/>
<evidence type="ECO:0000256" key="4">
    <source>
        <dbReference type="ARBA" id="ARBA00011962"/>
    </source>
</evidence>
<evidence type="ECO:0000256" key="11">
    <source>
        <dbReference type="ARBA" id="ARBA00023056"/>
    </source>
</evidence>
<keyword evidence="12" id="KW-0119">Carbohydrate metabolism</keyword>
<evidence type="ECO:0000256" key="6">
    <source>
        <dbReference type="ARBA" id="ARBA00022600"/>
    </source>
</evidence>
<evidence type="ECO:0000256" key="3">
    <source>
        <dbReference type="ARBA" id="ARBA00011245"/>
    </source>
</evidence>
<dbReference type="InterPro" id="IPR011009">
    <property type="entry name" value="Kinase-like_dom_sf"/>
</dbReference>
<evidence type="ECO:0000313" key="17">
    <source>
        <dbReference type="EMBL" id="GAA3715175.1"/>
    </source>
</evidence>
<comment type="caution">
    <text evidence="17">The sequence shown here is derived from an EMBL/GenBank/DDBJ whole genome shotgun (WGS) entry which is preliminary data.</text>
</comment>
<evidence type="ECO:0000313" key="18">
    <source>
        <dbReference type="Proteomes" id="UP001500051"/>
    </source>
</evidence>
<sequence length="454" mass="49168">MDSELTDQLLRHLTAARWFAGKGRRAEVGSLTVLPWLTEVSQWPAVRVEILRVDYPPAEDPEPGEEDTPWPYELYQLLVAYHHAPVPGLQHAEIGRRTVEDLGPVIAYDAAQDPEACTLLWRLLLDGGQARGREAEVSFQRTDVSGLDASATPVPFTGQQSNTSVMFGDVAMIKFFRRIELGTNLDIEVHDALARTGVSDVARLYGWIRARWVQDGAPVEADLAMAVQKLAAAEDGWGLALDSLRAGEDFAADAAQLGRSLAQIHAALRRAFPTAEVDGAATEAIMNGRLTVAAQVAPVLDELTPGLLSVFADVGAGTLQTQRVHGDFHLGQTLRTPSGWKIIDFEGEPAKTMAERLAPDSPWRDVAGMLRSFDYAAATVPGPGAARWLASAREAFLTAYADGPLSSEQVATLQAYVADKAVYELVYEVRNRPDWVAIPLGAIRTLAGTPADQS</sequence>
<dbReference type="Gene3D" id="3.90.1200.10">
    <property type="match status" value="1"/>
</dbReference>
<keyword evidence="18" id="KW-1185">Reference proteome</keyword>
<evidence type="ECO:0000256" key="2">
    <source>
        <dbReference type="ARBA" id="ARBA00006219"/>
    </source>
</evidence>
<feature type="domain" description="Aminoglycoside phosphotransferase" evidence="15">
    <location>
        <begin position="200"/>
        <end position="386"/>
    </location>
</feature>
<organism evidence="17 18">
    <name type="scientific">Microlunatus aurantiacus</name>
    <dbReference type="NCBI Taxonomy" id="446786"/>
    <lineage>
        <taxon>Bacteria</taxon>
        <taxon>Bacillati</taxon>
        <taxon>Actinomycetota</taxon>
        <taxon>Actinomycetes</taxon>
        <taxon>Propionibacteriales</taxon>
        <taxon>Propionibacteriaceae</taxon>
        <taxon>Microlunatus</taxon>
    </lineage>
</organism>
<evidence type="ECO:0000256" key="10">
    <source>
        <dbReference type="ARBA" id="ARBA00022840"/>
    </source>
</evidence>
<dbReference type="Pfam" id="PF01636">
    <property type="entry name" value="APH"/>
    <property type="match status" value="1"/>
</dbReference>
<evidence type="ECO:0000256" key="5">
    <source>
        <dbReference type="ARBA" id="ARBA00013882"/>
    </source>
</evidence>
<comment type="similarity">
    <text evidence="2">Belongs to the aminoglycoside phosphotransferase family.</text>
</comment>
<dbReference type="SUPFAM" id="SSF56112">
    <property type="entry name" value="Protein kinase-like (PK-like)"/>
    <property type="match status" value="1"/>
</dbReference>
<evidence type="ECO:0000256" key="13">
    <source>
        <dbReference type="ARBA" id="ARBA00031251"/>
    </source>
</evidence>
<name>A0ABP7EA04_9ACTN</name>
<keyword evidence="11" id="KW-0320">Glycogen biosynthesis</keyword>
<dbReference type="EMBL" id="BAAAYX010000020">
    <property type="protein sequence ID" value="GAA3715175.1"/>
    <property type="molecule type" value="Genomic_DNA"/>
</dbReference>